<reference evidence="2" key="1">
    <citation type="journal article" date="2023" name="Science">
        <title>Elucidation of the pathway for biosynthesis of saponin adjuvants from the soapbark tree.</title>
        <authorList>
            <person name="Reed J."/>
            <person name="Orme A."/>
            <person name="El-Demerdash A."/>
            <person name="Owen C."/>
            <person name="Martin L.B.B."/>
            <person name="Misra R.C."/>
            <person name="Kikuchi S."/>
            <person name="Rejzek M."/>
            <person name="Martin A.C."/>
            <person name="Harkess A."/>
            <person name="Leebens-Mack J."/>
            <person name="Louveau T."/>
            <person name="Stephenson M.J."/>
            <person name="Osbourn A."/>
        </authorList>
    </citation>
    <scope>NUCLEOTIDE SEQUENCE</scope>
    <source>
        <strain evidence="2">S10</strain>
    </source>
</reference>
<name>A0AAD7M3Y3_QUISA</name>
<proteinExistence type="predicted"/>
<accession>A0AAD7M3Y3</accession>
<keyword evidence="3" id="KW-1185">Reference proteome</keyword>
<dbReference type="Proteomes" id="UP001163823">
    <property type="component" value="Chromosome 4"/>
</dbReference>
<dbReference type="PANTHER" id="PTHR48205">
    <property type="entry name" value="OS01G0742766 PROTEIN"/>
    <property type="match status" value="1"/>
</dbReference>
<gene>
    <name evidence="2" type="ORF">O6P43_007860</name>
</gene>
<dbReference type="EMBL" id="JARAOO010000004">
    <property type="protein sequence ID" value="KAJ7969531.1"/>
    <property type="molecule type" value="Genomic_DNA"/>
</dbReference>
<dbReference type="AlphaFoldDB" id="A0AAD7M3Y3"/>
<evidence type="ECO:0000313" key="2">
    <source>
        <dbReference type="EMBL" id="KAJ7969531.1"/>
    </source>
</evidence>
<comment type="caution">
    <text evidence="2">The sequence shown here is derived from an EMBL/GenBank/DDBJ whole genome shotgun (WGS) entry which is preliminary data.</text>
</comment>
<feature type="region of interest" description="Disordered" evidence="1">
    <location>
        <begin position="78"/>
        <end position="105"/>
    </location>
</feature>
<evidence type="ECO:0000313" key="3">
    <source>
        <dbReference type="Proteomes" id="UP001163823"/>
    </source>
</evidence>
<evidence type="ECO:0000256" key="1">
    <source>
        <dbReference type="SAM" id="MobiDB-lite"/>
    </source>
</evidence>
<dbReference type="PANTHER" id="PTHR48205:SF1">
    <property type="entry name" value="OS01G0742766 PROTEIN"/>
    <property type="match status" value="1"/>
</dbReference>
<sequence>MGIEAFNYIATFGPSFRRPFSFSTRHCGSHWLRKKEHGLRTEEKENQSTTVSRTLCNERLGIYILCLGSPILDISLHRTGDVESPKPPPPNPNNRVASPDAKKDTVAISASSSKVPVVQTNEVNFRIQQARNFAVAQAQQDGCTGNYRIFDSPFGNFLVPVLPTRAELLG</sequence>
<protein>
    <submittedName>
        <fullName evidence="2">tRNA-2-methylthio-N(6)-dimethylallyladenosine synthase</fullName>
    </submittedName>
</protein>
<dbReference type="KEGG" id="qsa:O6P43_007860"/>
<organism evidence="2 3">
    <name type="scientific">Quillaja saponaria</name>
    <name type="common">Soap bark tree</name>
    <dbReference type="NCBI Taxonomy" id="32244"/>
    <lineage>
        <taxon>Eukaryota</taxon>
        <taxon>Viridiplantae</taxon>
        <taxon>Streptophyta</taxon>
        <taxon>Embryophyta</taxon>
        <taxon>Tracheophyta</taxon>
        <taxon>Spermatophyta</taxon>
        <taxon>Magnoliopsida</taxon>
        <taxon>eudicotyledons</taxon>
        <taxon>Gunneridae</taxon>
        <taxon>Pentapetalae</taxon>
        <taxon>rosids</taxon>
        <taxon>fabids</taxon>
        <taxon>Fabales</taxon>
        <taxon>Quillajaceae</taxon>
        <taxon>Quillaja</taxon>
    </lineage>
</organism>